<dbReference type="GO" id="GO:0005886">
    <property type="term" value="C:plasma membrane"/>
    <property type="evidence" value="ECO:0007669"/>
    <property type="project" value="TreeGrafter"/>
</dbReference>
<dbReference type="SUPFAM" id="SSF56112">
    <property type="entry name" value="Protein kinase-like (PK-like)"/>
    <property type="match status" value="1"/>
</dbReference>
<gene>
    <name evidence="4" type="ORF">LWI28_023870</name>
</gene>
<evidence type="ECO:0000313" key="4">
    <source>
        <dbReference type="EMBL" id="KAI9182284.1"/>
    </source>
</evidence>
<accession>A0AAD5J0Y2</accession>
<dbReference type="EMBL" id="JAJSOW010000101">
    <property type="protein sequence ID" value="KAI9182284.1"/>
    <property type="molecule type" value="Genomic_DNA"/>
</dbReference>
<dbReference type="InterPro" id="IPR011009">
    <property type="entry name" value="Kinase-like_dom_sf"/>
</dbReference>
<dbReference type="Gene3D" id="1.10.1070.11">
    <property type="entry name" value="Phosphatidylinositol 3-/4-kinase, catalytic domain"/>
    <property type="match status" value="1"/>
</dbReference>
<dbReference type="GO" id="GO:0004430">
    <property type="term" value="F:1-phosphatidylinositol 4-kinase activity"/>
    <property type="evidence" value="ECO:0007669"/>
    <property type="project" value="TreeGrafter"/>
</dbReference>
<evidence type="ECO:0000256" key="1">
    <source>
        <dbReference type="ARBA" id="ARBA00006209"/>
    </source>
</evidence>
<reference evidence="4" key="1">
    <citation type="journal article" date="2022" name="Plant J.">
        <title>Strategies of tolerance reflected in two North American maple genomes.</title>
        <authorList>
            <person name="McEvoy S.L."/>
            <person name="Sezen U.U."/>
            <person name="Trouern-Trend A."/>
            <person name="McMahon S.M."/>
            <person name="Schaberg P.G."/>
            <person name="Yang J."/>
            <person name="Wegrzyn J.L."/>
            <person name="Swenson N.G."/>
        </authorList>
    </citation>
    <scope>NUCLEOTIDE SEQUENCE</scope>
    <source>
        <strain evidence="4">91603</strain>
    </source>
</reference>
<dbReference type="InterPro" id="IPR015433">
    <property type="entry name" value="PI3/4_kinase"/>
</dbReference>
<keyword evidence="5" id="KW-1185">Reference proteome</keyword>
<comment type="similarity">
    <text evidence="1">Belongs to the PI3/PI4-kinase family. Type III PI4K subfamily.</text>
</comment>
<dbReference type="GO" id="GO:0048015">
    <property type="term" value="P:phosphatidylinositol-mediated signaling"/>
    <property type="evidence" value="ECO:0007669"/>
    <property type="project" value="TreeGrafter"/>
</dbReference>
<keyword evidence="3" id="KW-0418">Kinase</keyword>
<dbReference type="PANTHER" id="PTHR10048">
    <property type="entry name" value="PHOSPHATIDYLINOSITOL KINASE"/>
    <property type="match status" value="1"/>
</dbReference>
<proteinExistence type="inferred from homology"/>
<protein>
    <submittedName>
        <fullName evidence="4">Uncharacterized protein</fullName>
    </submittedName>
</protein>
<sequence length="165" mass="19064">MARRDWLPGKARSNGMYKTFFDLILYCFSLLSSEELKLFCTNSWKVWFLRNSVLHSGPGQDFIEVISWAKEVLVEFHNCHDGDVEVIARVKPLVARWIPPKIGYLAARRYMDGIINTVTLMLDSGLPCFSRGDPIGNLQKRFHPEMSEYEAAIFMKNVCTYAYNK</sequence>
<dbReference type="GO" id="GO:0046854">
    <property type="term" value="P:phosphatidylinositol phosphate biosynthetic process"/>
    <property type="evidence" value="ECO:0007669"/>
    <property type="project" value="InterPro"/>
</dbReference>
<reference evidence="4" key="2">
    <citation type="submission" date="2023-02" db="EMBL/GenBank/DDBJ databases">
        <authorList>
            <person name="Swenson N.G."/>
            <person name="Wegrzyn J.L."/>
            <person name="Mcevoy S.L."/>
        </authorList>
    </citation>
    <scope>NUCLEOTIDE SEQUENCE</scope>
    <source>
        <strain evidence="4">91603</strain>
        <tissue evidence="4">Leaf</tissue>
    </source>
</reference>
<dbReference type="InterPro" id="IPR036940">
    <property type="entry name" value="PI3/4_kinase_cat_sf"/>
</dbReference>
<comment type="caution">
    <text evidence="4">The sequence shown here is derived from an EMBL/GenBank/DDBJ whole genome shotgun (WGS) entry which is preliminary data.</text>
</comment>
<dbReference type="GO" id="GO:0005737">
    <property type="term" value="C:cytoplasm"/>
    <property type="evidence" value="ECO:0007669"/>
    <property type="project" value="TreeGrafter"/>
</dbReference>
<dbReference type="PANTHER" id="PTHR10048:SF15">
    <property type="entry name" value="PHOSPHATIDYLINOSITOL 4-KINASE ALPHA"/>
    <property type="match status" value="1"/>
</dbReference>
<evidence type="ECO:0000313" key="5">
    <source>
        <dbReference type="Proteomes" id="UP001064489"/>
    </source>
</evidence>
<dbReference type="AlphaFoldDB" id="A0AAD5J0Y2"/>
<evidence type="ECO:0000256" key="3">
    <source>
        <dbReference type="ARBA" id="ARBA00022777"/>
    </source>
</evidence>
<name>A0AAD5J0Y2_ACENE</name>
<keyword evidence="2" id="KW-0808">Transferase</keyword>
<organism evidence="4 5">
    <name type="scientific">Acer negundo</name>
    <name type="common">Box elder</name>
    <dbReference type="NCBI Taxonomy" id="4023"/>
    <lineage>
        <taxon>Eukaryota</taxon>
        <taxon>Viridiplantae</taxon>
        <taxon>Streptophyta</taxon>
        <taxon>Embryophyta</taxon>
        <taxon>Tracheophyta</taxon>
        <taxon>Spermatophyta</taxon>
        <taxon>Magnoliopsida</taxon>
        <taxon>eudicotyledons</taxon>
        <taxon>Gunneridae</taxon>
        <taxon>Pentapetalae</taxon>
        <taxon>rosids</taxon>
        <taxon>malvids</taxon>
        <taxon>Sapindales</taxon>
        <taxon>Sapindaceae</taxon>
        <taxon>Hippocastanoideae</taxon>
        <taxon>Acereae</taxon>
        <taxon>Acer</taxon>
    </lineage>
</organism>
<evidence type="ECO:0000256" key="2">
    <source>
        <dbReference type="ARBA" id="ARBA00022679"/>
    </source>
</evidence>
<dbReference type="Proteomes" id="UP001064489">
    <property type="component" value="Chromosome 4"/>
</dbReference>